<organism evidence="5 6">
    <name type="scientific">Bacillus oleivorans</name>
    <dbReference type="NCBI Taxonomy" id="1448271"/>
    <lineage>
        <taxon>Bacteria</taxon>
        <taxon>Bacillati</taxon>
        <taxon>Bacillota</taxon>
        <taxon>Bacilli</taxon>
        <taxon>Bacillales</taxon>
        <taxon>Bacillaceae</taxon>
        <taxon>Bacillus</taxon>
    </lineage>
</organism>
<dbReference type="OrthoDB" id="9787476at2"/>
<reference evidence="5 6" key="1">
    <citation type="submission" date="2017-08" db="EMBL/GenBank/DDBJ databases">
        <authorList>
            <person name="de Groot N.N."/>
        </authorList>
    </citation>
    <scope>NUCLEOTIDE SEQUENCE [LARGE SCALE GENOMIC DNA]</scope>
    <source>
        <strain evidence="5 6">JC228</strain>
    </source>
</reference>
<accession>A0A285CJ73</accession>
<comment type="similarity">
    <text evidence="3">Belongs to the Nudix hydrolase family.</text>
</comment>
<evidence type="ECO:0000313" key="5">
    <source>
        <dbReference type="EMBL" id="SNX67033.1"/>
    </source>
</evidence>
<sequence length="140" mass="15848">MIRENKILVVVKGVIVNEGKVLLVKRAEEEEVGGGTWECASGKIEFGEDLETALVREVQEETGLRVTVERILYATTFHPNPTKQVVMLSYLCSSNSKIVTLSKEHTDSRWCSKDEMNLLLTPKIIKEFENHDVFALDQLI</sequence>
<dbReference type="InterPro" id="IPR020476">
    <property type="entry name" value="Nudix_hydrolase"/>
</dbReference>
<gene>
    <name evidence="5" type="ORF">SAMN05877753_101347</name>
</gene>
<dbReference type="InterPro" id="IPR020084">
    <property type="entry name" value="NUDIX_hydrolase_CS"/>
</dbReference>
<dbReference type="Gene3D" id="3.90.79.10">
    <property type="entry name" value="Nucleoside Triphosphate Pyrophosphohydrolase"/>
    <property type="match status" value="1"/>
</dbReference>
<dbReference type="Pfam" id="PF00293">
    <property type="entry name" value="NUDIX"/>
    <property type="match status" value="1"/>
</dbReference>
<dbReference type="CDD" id="cd04699">
    <property type="entry name" value="NUDIX_MutT_Nudt1"/>
    <property type="match status" value="1"/>
</dbReference>
<evidence type="ECO:0000313" key="6">
    <source>
        <dbReference type="Proteomes" id="UP000219546"/>
    </source>
</evidence>
<dbReference type="PANTHER" id="PTHR43046:SF14">
    <property type="entry name" value="MUTT_NUDIX FAMILY PROTEIN"/>
    <property type="match status" value="1"/>
</dbReference>
<evidence type="ECO:0000256" key="2">
    <source>
        <dbReference type="ARBA" id="ARBA00022801"/>
    </source>
</evidence>
<dbReference type="PRINTS" id="PR00502">
    <property type="entry name" value="NUDIXFAMILY"/>
</dbReference>
<dbReference type="InterPro" id="IPR015797">
    <property type="entry name" value="NUDIX_hydrolase-like_dom_sf"/>
</dbReference>
<dbReference type="PROSITE" id="PS51462">
    <property type="entry name" value="NUDIX"/>
    <property type="match status" value="1"/>
</dbReference>
<keyword evidence="2 3" id="KW-0378">Hydrolase</keyword>
<comment type="cofactor">
    <cofactor evidence="1">
        <name>Mg(2+)</name>
        <dbReference type="ChEBI" id="CHEBI:18420"/>
    </cofactor>
</comment>
<dbReference type="GO" id="GO:0016787">
    <property type="term" value="F:hydrolase activity"/>
    <property type="evidence" value="ECO:0007669"/>
    <property type="project" value="UniProtKB-KW"/>
</dbReference>
<dbReference type="PROSITE" id="PS00893">
    <property type="entry name" value="NUDIX_BOX"/>
    <property type="match status" value="1"/>
</dbReference>
<proteinExistence type="inferred from homology"/>
<evidence type="ECO:0000256" key="1">
    <source>
        <dbReference type="ARBA" id="ARBA00001946"/>
    </source>
</evidence>
<dbReference type="Proteomes" id="UP000219546">
    <property type="component" value="Unassembled WGS sequence"/>
</dbReference>
<evidence type="ECO:0000259" key="4">
    <source>
        <dbReference type="PROSITE" id="PS51462"/>
    </source>
</evidence>
<protein>
    <submittedName>
        <fullName evidence="5">8-oxo-dGTP diphosphatase</fullName>
    </submittedName>
</protein>
<keyword evidence="6" id="KW-1185">Reference proteome</keyword>
<dbReference type="RefSeq" id="WP_097156864.1">
    <property type="nucleotide sequence ID" value="NZ_JBEPMQ010000003.1"/>
</dbReference>
<dbReference type="InterPro" id="IPR000086">
    <property type="entry name" value="NUDIX_hydrolase_dom"/>
</dbReference>
<feature type="domain" description="Nudix hydrolase" evidence="4">
    <location>
        <begin position="6"/>
        <end position="132"/>
    </location>
</feature>
<dbReference type="PANTHER" id="PTHR43046">
    <property type="entry name" value="GDP-MANNOSE MANNOSYL HYDROLASE"/>
    <property type="match status" value="1"/>
</dbReference>
<name>A0A285CJ73_9BACI</name>
<dbReference type="AlphaFoldDB" id="A0A285CJ73"/>
<dbReference type="SUPFAM" id="SSF55811">
    <property type="entry name" value="Nudix"/>
    <property type="match status" value="1"/>
</dbReference>
<dbReference type="EMBL" id="OAOP01000001">
    <property type="protein sequence ID" value="SNX67033.1"/>
    <property type="molecule type" value="Genomic_DNA"/>
</dbReference>
<evidence type="ECO:0000256" key="3">
    <source>
        <dbReference type="RuleBase" id="RU003476"/>
    </source>
</evidence>